<dbReference type="PANTHER" id="PTHR47744:SF1">
    <property type="entry name" value="OS05G0526300 PROTEIN"/>
    <property type="match status" value="1"/>
</dbReference>
<keyword evidence="3" id="KW-1185">Reference proteome</keyword>
<dbReference type="Gene3D" id="1.20.1280.50">
    <property type="match status" value="1"/>
</dbReference>
<evidence type="ECO:0000313" key="2">
    <source>
        <dbReference type="EMBL" id="KAG5617136.1"/>
    </source>
</evidence>
<evidence type="ECO:0000313" key="3">
    <source>
        <dbReference type="Proteomes" id="UP000824120"/>
    </source>
</evidence>
<dbReference type="PANTHER" id="PTHR47744">
    <property type="entry name" value="OS05G0526300 PROTEIN"/>
    <property type="match status" value="1"/>
</dbReference>
<dbReference type="Pfam" id="PF24104">
    <property type="entry name" value="At5g52880_ARM"/>
    <property type="match status" value="1"/>
</dbReference>
<dbReference type="AlphaFoldDB" id="A0A9J5ZY18"/>
<evidence type="ECO:0000259" key="1">
    <source>
        <dbReference type="PROSITE" id="PS50181"/>
    </source>
</evidence>
<dbReference type="SUPFAM" id="SSF81383">
    <property type="entry name" value="F-box domain"/>
    <property type="match status" value="1"/>
</dbReference>
<accession>A0A9J5ZY18</accession>
<feature type="domain" description="F-box" evidence="1">
    <location>
        <begin position="140"/>
        <end position="186"/>
    </location>
</feature>
<reference evidence="2 3" key="1">
    <citation type="submission" date="2020-09" db="EMBL/GenBank/DDBJ databases">
        <title>De no assembly of potato wild relative species, Solanum commersonii.</title>
        <authorList>
            <person name="Cho K."/>
        </authorList>
    </citation>
    <scope>NUCLEOTIDE SEQUENCE [LARGE SCALE GENOMIC DNA]</scope>
    <source>
        <strain evidence="2">LZ3.2</strain>
        <tissue evidence="2">Leaf</tissue>
    </source>
</reference>
<gene>
    <name evidence="2" type="ORF">H5410_016960</name>
</gene>
<comment type="caution">
    <text evidence="2">The sequence shown here is derived from an EMBL/GenBank/DDBJ whole genome shotgun (WGS) entry which is preliminary data.</text>
</comment>
<dbReference type="PROSITE" id="PS50181">
    <property type="entry name" value="FBOX"/>
    <property type="match status" value="1"/>
</dbReference>
<sequence length="325" mass="36633">MGGSMMERYQKLGLKESLNQPYRYPIACDELSLILRNAYSRIPKNLQSLIFQDSLAAFGLLPEMQTQAAISAAHGLLQSMEAALPKQKKALAASEFKQAMVTHRRRRKVRPVLEVDLFPELGQSYHTYVGGRYQVSWGINRGRSQLPQDVLVHVFGFLDLKSLVTASSVCRSWSVAASDNHLWQSMHISFFGKSSDIPNIIRFTNGVERISFTPGNTAADNVDWKDAFKRAYRGISNKVSSQRGFCKQCNSIVWLSNSNECDGKISDEHQIMPVSLEQIVDYVIEESIPSSDSDSDSDDSVDGSLFKMWAYPKPCMMWKHMEDPC</sequence>
<dbReference type="InterPro" id="IPR036047">
    <property type="entry name" value="F-box-like_dom_sf"/>
</dbReference>
<protein>
    <recommendedName>
        <fullName evidence="1">F-box domain-containing protein</fullName>
    </recommendedName>
</protein>
<dbReference type="EMBL" id="JACXVP010000003">
    <property type="protein sequence ID" value="KAG5617136.1"/>
    <property type="molecule type" value="Genomic_DNA"/>
</dbReference>
<dbReference type="InterPro" id="IPR057039">
    <property type="entry name" value="At5g52880_ARM"/>
</dbReference>
<proteinExistence type="predicted"/>
<dbReference type="InterPro" id="IPR001810">
    <property type="entry name" value="F-box_dom"/>
</dbReference>
<dbReference type="OrthoDB" id="10257471at2759"/>
<dbReference type="SMART" id="SM00256">
    <property type="entry name" value="FBOX"/>
    <property type="match status" value="1"/>
</dbReference>
<dbReference type="Proteomes" id="UP000824120">
    <property type="component" value="Chromosome 3"/>
</dbReference>
<name>A0A9J5ZY18_SOLCO</name>
<organism evidence="2 3">
    <name type="scientific">Solanum commersonii</name>
    <name type="common">Commerson's wild potato</name>
    <name type="synonym">Commerson's nightshade</name>
    <dbReference type="NCBI Taxonomy" id="4109"/>
    <lineage>
        <taxon>Eukaryota</taxon>
        <taxon>Viridiplantae</taxon>
        <taxon>Streptophyta</taxon>
        <taxon>Embryophyta</taxon>
        <taxon>Tracheophyta</taxon>
        <taxon>Spermatophyta</taxon>
        <taxon>Magnoliopsida</taxon>
        <taxon>eudicotyledons</taxon>
        <taxon>Gunneridae</taxon>
        <taxon>Pentapetalae</taxon>
        <taxon>asterids</taxon>
        <taxon>lamiids</taxon>
        <taxon>Solanales</taxon>
        <taxon>Solanaceae</taxon>
        <taxon>Solanoideae</taxon>
        <taxon>Solaneae</taxon>
        <taxon>Solanum</taxon>
    </lineage>
</organism>
<dbReference type="Pfam" id="PF12937">
    <property type="entry name" value="F-box-like"/>
    <property type="match status" value="1"/>
</dbReference>